<gene>
    <name evidence="2" type="ORF">UFOPK3268_00583</name>
    <name evidence="3" type="ORF">UFOPK4150_01205</name>
</gene>
<dbReference type="CDD" id="cd05233">
    <property type="entry name" value="SDR_c"/>
    <property type="match status" value="1"/>
</dbReference>
<dbReference type="GO" id="GO:0030497">
    <property type="term" value="P:fatty acid elongation"/>
    <property type="evidence" value="ECO:0007669"/>
    <property type="project" value="TreeGrafter"/>
</dbReference>
<dbReference type="PANTHER" id="PTHR42760:SF123">
    <property type="entry name" value="OXIDOREDUCTASE"/>
    <property type="match status" value="1"/>
</dbReference>
<dbReference type="PRINTS" id="PR00081">
    <property type="entry name" value="GDHRDH"/>
</dbReference>
<dbReference type="AlphaFoldDB" id="A0A6J7BRX8"/>
<sequence length="273" mass="27610">MSELGASMNGTVALVTGGASGIGEATARLFSARGATVVVADIDELRAASVAAEIGGISAHINVAEPDGAENLALRLDDLVGPVTVLVTSAGITQPPTPPEALDVELWDRIMDVDVRGTWLCAAAFGTRMASRGAGSIVTVASVTAMRSTPLHAYGPGKAALITLTANLAAEWGASGVRVNCVAPGYTMTPAMAALIDSGARDPALMESASALGRLVPAEDVALAIAFLSGREAASITGVVLPVDAGWLVTPTWSTYGGIPGARPTSHEKETRP</sequence>
<dbReference type="SUPFAM" id="SSF51735">
    <property type="entry name" value="NAD(P)-binding Rossmann-fold domains"/>
    <property type="match status" value="1"/>
</dbReference>
<comment type="similarity">
    <text evidence="1">Belongs to the short-chain dehydrogenases/reductases (SDR) family.</text>
</comment>
<dbReference type="PRINTS" id="PR00080">
    <property type="entry name" value="SDRFAMILY"/>
</dbReference>
<protein>
    <submittedName>
        <fullName evidence="2">Unannotated protein</fullName>
    </submittedName>
</protein>
<evidence type="ECO:0000313" key="2">
    <source>
        <dbReference type="EMBL" id="CAB4848302.1"/>
    </source>
</evidence>
<dbReference type="GO" id="GO:0016616">
    <property type="term" value="F:oxidoreductase activity, acting on the CH-OH group of donors, NAD or NADP as acceptor"/>
    <property type="evidence" value="ECO:0007669"/>
    <property type="project" value="TreeGrafter"/>
</dbReference>
<evidence type="ECO:0000313" key="3">
    <source>
        <dbReference type="EMBL" id="CAB5032966.1"/>
    </source>
</evidence>
<dbReference type="Pfam" id="PF13561">
    <property type="entry name" value="adh_short_C2"/>
    <property type="match status" value="1"/>
</dbReference>
<dbReference type="PANTHER" id="PTHR42760">
    <property type="entry name" value="SHORT-CHAIN DEHYDROGENASES/REDUCTASES FAMILY MEMBER"/>
    <property type="match status" value="1"/>
</dbReference>
<dbReference type="InterPro" id="IPR036291">
    <property type="entry name" value="NAD(P)-bd_dom_sf"/>
</dbReference>
<dbReference type="Gene3D" id="3.40.50.720">
    <property type="entry name" value="NAD(P)-binding Rossmann-like Domain"/>
    <property type="match status" value="1"/>
</dbReference>
<reference evidence="2" key="1">
    <citation type="submission" date="2020-05" db="EMBL/GenBank/DDBJ databases">
        <authorList>
            <person name="Chiriac C."/>
            <person name="Salcher M."/>
            <person name="Ghai R."/>
            <person name="Kavagutti S V."/>
        </authorList>
    </citation>
    <scope>NUCLEOTIDE SEQUENCE</scope>
</reference>
<name>A0A6J7BRX8_9ZZZZ</name>
<proteinExistence type="inferred from homology"/>
<dbReference type="FunFam" id="3.40.50.720:FF:000084">
    <property type="entry name" value="Short-chain dehydrogenase reductase"/>
    <property type="match status" value="1"/>
</dbReference>
<dbReference type="EMBL" id="CAFBPU010000022">
    <property type="protein sequence ID" value="CAB5032966.1"/>
    <property type="molecule type" value="Genomic_DNA"/>
</dbReference>
<dbReference type="EMBL" id="CAFBIZ010000055">
    <property type="protein sequence ID" value="CAB4848302.1"/>
    <property type="molecule type" value="Genomic_DNA"/>
</dbReference>
<accession>A0A6J7BRX8</accession>
<dbReference type="InterPro" id="IPR002347">
    <property type="entry name" value="SDR_fam"/>
</dbReference>
<organism evidence="2">
    <name type="scientific">freshwater metagenome</name>
    <dbReference type="NCBI Taxonomy" id="449393"/>
    <lineage>
        <taxon>unclassified sequences</taxon>
        <taxon>metagenomes</taxon>
        <taxon>ecological metagenomes</taxon>
    </lineage>
</organism>
<evidence type="ECO:0000256" key="1">
    <source>
        <dbReference type="ARBA" id="ARBA00006484"/>
    </source>
</evidence>